<dbReference type="AlphaFoldDB" id="C6HM28"/>
<protein>
    <submittedName>
        <fullName evidence="1">Uncharacterized protein</fullName>
    </submittedName>
</protein>
<sequence length="122" mass="13503">MKNHAQHSQILMDLLSQALLSAKSIFTTGNPVMSSSFSLLSRRGTFSVDIHHVQRSSPVIDFFDRLGTSIIKAFQRAFCPLTSPIISRFQCLHNSQLYSLPVAIEKDNLFSTICGTVGECTP</sequence>
<dbReference type="Proteomes" id="UP000002624">
    <property type="component" value="Unassembled WGS sequence"/>
</dbReference>
<dbReference type="VEuPathDB" id="FungiDB:HCDG_07144"/>
<organism evidence="1 2">
    <name type="scientific">Ajellomyces capsulatus (strain H143)</name>
    <name type="common">Darling's disease fungus</name>
    <name type="synonym">Histoplasma capsulatum</name>
    <dbReference type="NCBI Taxonomy" id="544712"/>
    <lineage>
        <taxon>Eukaryota</taxon>
        <taxon>Fungi</taxon>
        <taxon>Dikarya</taxon>
        <taxon>Ascomycota</taxon>
        <taxon>Pezizomycotina</taxon>
        <taxon>Eurotiomycetes</taxon>
        <taxon>Eurotiomycetidae</taxon>
        <taxon>Onygenales</taxon>
        <taxon>Ajellomycetaceae</taxon>
        <taxon>Histoplasma</taxon>
    </lineage>
</organism>
<dbReference type="HOGENOM" id="CLU_2026032_0_0_1"/>
<proteinExistence type="predicted"/>
<reference evidence="2" key="1">
    <citation type="submission" date="2009-05" db="EMBL/GenBank/DDBJ databases">
        <title>The genome sequence of Ajellomyces capsulatus strain H143.</title>
        <authorList>
            <person name="Champion M."/>
            <person name="Cuomo C.A."/>
            <person name="Ma L.-J."/>
            <person name="Henn M.R."/>
            <person name="Sil A."/>
            <person name="Goldman B."/>
            <person name="Young S.K."/>
            <person name="Kodira C.D."/>
            <person name="Zeng Q."/>
            <person name="Koehrsen M."/>
            <person name="Alvarado L."/>
            <person name="Berlin A.M."/>
            <person name="Borenstein D."/>
            <person name="Chen Z."/>
            <person name="Engels R."/>
            <person name="Freedman E."/>
            <person name="Gellesch M."/>
            <person name="Goldberg J."/>
            <person name="Griggs A."/>
            <person name="Gujja S."/>
            <person name="Heiman D.I."/>
            <person name="Hepburn T.A."/>
            <person name="Howarth C."/>
            <person name="Jen D."/>
            <person name="Larson L."/>
            <person name="Lewis B."/>
            <person name="Mehta T."/>
            <person name="Park D."/>
            <person name="Pearson M."/>
            <person name="Roberts A."/>
            <person name="Saif S."/>
            <person name="Shea T.D."/>
            <person name="Shenoy N."/>
            <person name="Sisk P."/>
            <person name="Stolte C."/>
            <person name="Sykes S."/>
            <person name="Walk T."/>
            <person name="White J."/>
            <person name="Yandava C."/>
            <person name="Klein B."/>
            <person name="McEwen J.G."/>
            <person name="Puccia R."/>
            <person name="Goldman G.H."/>
            <person name="Felipe M.S."/>
            <person name="Nino-Vega G."/>
            <person name="San-Blas G."/>
            <person name="Taylor J.W."/>
            <person name="Mendoza L."/>
            <person name="Galagan J.E."/>
            <person name="Nusbaum C."/>
            <person name="Birren B.W."/>
        </authorList>
    </citation>
    <scope>NUCLEOTIDE SEQUENCE [LARGE SCALE GENOMIC DNA]</scope>
    <source>
        <strain evidence="2">H143</strain>
    </source>
</reference>
<accession>C6HM28</accession>
<gene>
    <name evidence="1" type="ORF">HCDG_07144</name>
</gene>
<evidence type="ECO:0000313" key="2">
    <source>
        <dbReference type="Proteomes" id="UP000002624"/>
    </source>
</evidence>
<evidence type="ECO:0000313" key="1">
    <source>
        <dbReference type="EMBL" id="EER38275.1"/>
    </source>
</evidence>
<dbReference type="EMBL" id="GG692431">
    <property type="protein sequence ID" value="EER38275.1"/>
    <property type="molecule type" value="Genomic_DNA"/>
</dbReference>
<name>C6HM28_AJECH</name>